<dbReference type="InterPro" id="IPR052953">
    <property type="entry name" value="Ser-rich/MCO-related"/>
</dbReference>
<proteinExistence type="predicted"/>
<dbReference type="InterPro" id="IPR008972">
    <property type="entry name" value="Cupredoxin"/>
</dbReference>
<accession>A0A0H2U5T4</accession>
<dbReference type="PANTHER" id="PTHR34883">
    <property type="entry name" value="SERINE-RICH PROTEIN, PUTATIVE-RELATED-RELATED"/>
    <property type="match status" value="1"/>
</dbReference>
<dbReference type="AlphaFoldDB" id="A0A0H2U5T4"/>
<organism evidence="2">
    <name type="scientific">Magnaporthiopsis poae (strain ATCC 64411 / 73-15)</name>
    <name type="common">Kentucky bluegrass fungus</name>
    <name type="synonym">Magnaporthe poae</name>
    <dbReference type="NCBI Taxonomy" id="644358"/>
    <lineage>
        <taxon>Eukaryota</taxon>
        <taxon>Fungi</taxon>
        <taxon>Dikarya</taxon>
        <taxon>Ascomycota</taxon>
        <taxon>Pezizomycotina</taxon>
        <taxon>Sordariomycetes</taxon>
        <taxon>Sordariomycetidae</taxon>
        <taxon>Magnaporthales</taxon>
        <taxon>Magnaporthaceae</taxon>
        <taxon>Magnaporthiopsis</taxon>
    </lineage>
</organism>
<sequence length="586" mass="61309">MRFSSRLTLLPVALLASVAHGKEWIVAVGKGGQLKFDPEVIPDAKQGDTVTYQFYAKNHSVVASTFGEPCKPLEKDLIFSAFVPTNSPDVPSTTSFTITIKDNKPLWFYCAQGNHCQQGMVQSINAPANGPGNTHEEFKKKAKDVAATIAPPGGPPGGLPVGGERIAKVEVGGSNGSFTFTPNNLIEPKGTVVQFSFNPANHSVVQSSFDKPCVPLEGGGFSSGFIPTQVRPSGALFNIKVTDEKPIWFYCGQGKHCQSGMVGSVNAPAQGNTLAAFTANAKSVSASSIPPKAPQGGTLVVNGTNVASFGGGNVLNFQPADKGVIGNIPKPGENMTGIVYDMAGGRQPINYGFAPQISDDAVELLQLVLFLDNVVLNVLWTGFDKLKASGPGGWAGMYPKSIVSTIGSMAAQALVHRQTATDSLQNYNKRVPDACPVRSGAVGGDSVGEWLQTVQQLITVQIGVLTDVITLVSASDPWLVPALATQIGAKARMSAMMNMMQNHKAAAAPREALLPARLGYAYVKNRFVDGDCAGGLPAGGKVLGGADGKVLPPLVFTDKQRIGGSAGDQVNAVTVRIPPEAGQDQQ</sequence>
<dbReference type="VEuPathDB" id="FungiDB:MAPG_10168"/>
<dbReference type="CDD" id="cd00920">
    <property type="entry name" value="Cupredoxin"/>
    <property type="match status" value="2"/>
</dbReference>
<evidence type="ECO:0000256" key="1">
    <source>
        <dbReference type="SAM" id="SignalP"/>
    </source>
</evidence>
<feature type="non-terminal residue" evidence="2">
    <location>
        <position position="586"/>
    </location>
</feature>
<evidence type="ECO:0008006" key="3">
    <source>
        <dbReference type="Google" id="ProtNLM"/>
    </source>
</evidence>
<feature type="signal peptide" evidence="1">
    <location>
        <begin position="1"/>
        <end position="21"/>
    </location>
</feature>
<dbReference type="OrthoDB" id="5415867at2759"/>
<keyword evidence="1" id="KW-0732">Signal</keyword>
<name>A0A0H2U5T4_MAGP6</name>
<evidence type="ECO:0000313" key="2">
    <source>
        <dbReference type="EMBL" id="KLU91650.1"/>
    </source>
</evidence>
<dbReference type="Gene3D" id="2.60.40.420">
    <property type="entry name" value="Cupredoxins - blue copper proteins"/>
    <property type="match status" value="2"/>
</dbReference>
<feature type="chain" id="PRO_5005202364" description="Extracellular serine-rich protein" evidence="1">
    <location>
        <begin position="22"/>
        <end position="586"/>
    </location>
</feature>
<dbReference type="SUPFAM" id="SSF49503">
    <property type="entry name" value="Cupredoxins"/>
    <property type="match status" value="2"/>
</dbReference>
<gene>
    <name evidence="2" type="ORF">MAPG_10168</name>
</gene>
<dbReference type="EMBL" id="GL876977">
    <property type="protein sequence ID" value="KLU91650.1"/>
    <property type="molecule type" value="Genomic_DNA"/>
</dbReference>
<protein>
    <recommendedName>
        <fullName evidence="3">Extracellular serine-rich protein</fullName>
    </recommendedName>
</protein>
<dbReference type="PANTHER" id="PTHR34883:SF15">
    <property type="entry name" value="EXTRACELLULAR SERINE-RICH PROTEIN"/>
    <property type="match status" value="1"/>
</dbReference>
<reference evidence="2" key="1">
    <citation type="submission" date="2010-05" db="EMBL/GenBank/DDBJ databases">
        <title>The Genome Sequence of Magnaporthe poae strain ATCC 64411.</title>
        <authorList>
            <consortium name="The Broad Institute Genome Sequencing Platform"/>
            <consortium name="Broad Institute Genome Sequencing Center for Infectious Disease"/>
            <person name="Ma L.-J."/>
            <person name="Dead R."/>
            <person name="Young S."/>
            <person name="Zeng Q."/>
            <person name="Koehrsen M."/>
            <person name="Alvarado L."/>
            <person name="Berlin A."/>
            <person name="Chapman S.B."/>
            <person name="Chen Z."/>
            <person name="Freedman E."/>
            <person name="Gellesch M."/>
            <person name="Goldberg J."/>
            <person name="Griggs A."/>
            <person name="Gujja S."/>
            <person name="Heilman E.R."/>
            <person name="Heiman D."/>
            <person name="Hepburn T."/>
            <person name="Howarth C."/>
            <person name="Jen D."/>
            <person name="Larson L."/>
            <person name="Mehta T."/>
            <person name="Neiman D."/>
            <person name="Pearson M."/>
            <person name="Roberts A."/>
            <person name="Saif S."/>
            <person name="Shea T."/>
            <person name="Shenoy N."/>
            <person name="Sisk P."/>
            <person name="Stolte C."/>
            <person name="Sykes S."/>
            <person name="Walk T."/>
            <person name="White J."/>
            <person name="Yandava C."/>
            <person name="Haas B."/>
            <person name="Nusbaum C."/>
            <person name="Birren B."/>
        </authorList>
    </citation>
    <scope>NUCLEOTIDE SEQUENCE</scope>
    <source>
        <strain evidence="2">ATCC 64411</strain>
    </source>
</reference>
<reference evidence="2" key="2">
    <citation type="submission" date="2011-03" db="EMBL/GenBank/DDBJ databases">
        <title>Annotation of Magnaporthe poae ATCC 64411.</title>
        <authorList>
            <person name="Ma L.-J."/>
            <person name="Dead R."/>
            <person name="Young S.K."/>
            <person name="Zeng Q."/>
            <person name="Gargeya S."/>
            <person name="Fitzgerald M."/>
            <person name="Haas B."/>
            <person name="Abouelleil A."/>
            <person name="Alvarado L."/>
            <person name="Arachchi H.M."/>
            <person name="Berlin A."/>
            <person name="Brown A."/>
            <person name="Chapman S.B."/>
            <person name="Chen Z."/>
            <person name="Dunbar C."/>
            <person name="Freedman E."/>
            <person name="Gearin G."/>
            <person name="Gellesch M."/>
            <person name="Goldberg J."/>
            <person name="Griggs A."/>
            <person name="Gujja S."/>
            <person name="Heiman D."/>
            <person name="Howarth C."/>
            <person name="Larson L."/>
            <person name="Lui A."/>
            <person name="MacDonald P.J.P."/>
            <person name="Mehta T."/>
            <person name="Montmayeur A."/>
            <person name="Murphy C."/>
            <person name="Neiman D."/>
            <person name="Pearson M."/>
            <person name="Priest M."/>
            <person name="Roberts A."/>
            <person name="Saif S."/>
            <person name="Shea T."/>
            <person name="Shenoy N."/>
            <person name="Sisk P."/>
            <person name="Stolte C."/>
            <person name="Sykes S."/>
            <person name="Yandava C."/>
            <person name="Wortman J."/>
            <person name="Nusbaum C."/>
            <person name="Birren B."/>
        </authorList>
    </citation>
    <scope>NUCLEOTIDE SEQUENCE</scope>
    <source>
        <strain evidence="2">ATCC 64411</strain>
    </source>
</reference>